<evidence type="ECO:0000313" key="3">
    <source>
        <dbReference type="Proteomes" id="UP000694548"/>
    </source>
</evidence>
<dbReference type="Proteomes" id="UP000694548">
    <property type="component" value="Unassembled WGS sequence"/>
</dbReference>
<dbReference type="InterPro" id="IPR011333">
    <property type="entry name" value="SKP1/BTB/POZ_sf"/>
</dbReference>
<evidence type="ECO:0000313" key="2">
    <source>
        <dbReference type="Ensembl" id="ENSNFUP00015030046.1"/>
    </source>
</evidence>
<keyword evidence="3" id="KW-1185">Reference proteome</keyword>
<dbReference type="Ensembl" id="ENSNFUT00015031400.1">
    <property type="protein sequence ID" value="ENSNFUP00015030046.1"/>
    <property type="gene ID" value="ENSNFUG00015014580.1"/>
</dbReference>
<dbReference type="PANTHER" id="PTHR14499">
    <property type="entry name" value="POTASSIUM CHANNEL TETRAMERIZATION DOMAIN-CONTAINING"/>
    <property type="match status" value="1"/>
</dbReference>
<dbReference type="SUPFAM" id="SSF54695">
    <property type="entry name" value="POZ domain"/>
    <property type="match status" value="1"/>
</dbReference>
<dbReference type="PANTHER" id="PTHR14499:SF7">
    <property type="entry name" value="BTB_POZ DOMAIN-CONTAINING PROTEIN KCTD11"/>
    <property type="match status" value="1"/>
</dbReference>
<dbReference type="InterPro" id="IPR003131">
    <property type="entry name" value="T1-type_BTB"/>
</dbReference>
<accession>A0A8C6NVZ9</accession>
<dbReference type="Gene3D" id="3.30.710.10">
    <property type="entry name" value="Potassium Channel Kv1.1, Chain A"/>
    <property type="match status" value="2"/>
</dbReference>
<proteinExistence type="predicted"/>
<dbReference type="GO" id="GO:0051260">
    <property type="term" value="P:protein homooligomerization"/>
    <property type="evidence" value="ECO:0007669"/>
    <property type="project" value="InterPro"/>
</dbReference>
<dbReference type="Pfam" id="PF02214">
    <property type="entry name" value="BTB_2"/>
    <property type="match status" value="1"/>
</dbReference>
<feature type="domain" description="Potassium channel tetramerisation-type BTB" evidence="1">
    <location>
        <begin position="23"/>
        <end position="96"/>
    </location>
</feature>
<reference evidence="2" key="1">
    <citation type="submission" date="2025-08" db="UniProtKB">
        <authorList>
            <consortium name="Ensembl"/>
        </authorList>
    </citation>
    <scope>IDENTIFICATION</scope>
</reference>
<protein>
    <recommendedName>
        <fullName evidence="1">Potassium channel tetramerisation-type BTB domain-containing protein</fullName>
    </recommendedName>
</protein>
<name>A0A8C6NVZ9_NOTFU</name>
<reference evidence="2" key="2">
    <citation type="submission" date="2025-09" db="UniProtKB">
        <authorList>
            <consortium name="Ensembl"/>
        </authorList>
    </citation>
    <scope>IDENTIFICATION</scope>
</reference>
<dbReference type="GeneTree" id="ENSGT00940000160906"/>
<dbReference type="AlphaFoldDB" id="A0A8C6NVZ9"/>
<sequence length="151" mass="17178">ETYLQSWKPGPKHLLRPSVRDPVPLNVGGEVYTTTLDTLSRCRDSMLGAMFTGEIPVVFRYILNYLRSGSLDLPHDFSELSLLRREADFFQIRPLLEEIDLREASVPLSLRGGLLGAMVSVSFESTVAVRRFLIEKQVSCSELQDIFMKRE</sequence>
<organism evidence="2 3">
    <name type="scientific">Nothobranchius furzeri</name>
    <name type="common">Turquoise killifish</name>
    <dbReference type="NCBI Taxonomy" id="105023"/>
    <lineage>
        <taxon>Eukaryota</taxon>
        <taxon>Metazoa</taxon>
        <taxon>Chordata</taxon>
        <taxon>Craniata</taxon>
        <taxon>Vertebrata</taxon>
        <taxon>Euteleostomi</taxon>
        <taxon>Actinopterygii</taxon>
        <taxon>Neopterygii</taxon>
        <taxon>Teleostei</taxon>
        <taxon>Neoteleostei</taxon>
        <taxon>Acanthomorphata</taxon>
        <taxon>Ovalentaria</taxon>
        <taxon>Atherinomorphae</taxon>
        <taxon>Cyprinodontiformes</taxon>
        <taxon>Nothobranchiidae</taxon>
        <taxon>Nothobranchius</taxon>
    </lineage>
</organism>
<evidence type="ECO:0000259" key="1">
    <source>
        <dbReference type="Pfam" id="PF02214"/>
    </source>
</evidence>